<keyword evidence="2" id="KW-1185">Reference proteome</keyword>
<organism evidence="1 2">
    <name type="scientific">Aspergillus sydowii CBS 593.65</name>
    <dbReference type="NCBI Taxonomy" id="1036612"/>
    <lineage>
        <taxon>Eukaryota</taxon>
        <taxon>Fungi</taxon>
        <taxon>Dikarya</taxon>
        <taxon>Ascomycota</taxon>
        <taxon>Pezizomycotina</taxon>
        <taxon>Eurotiomycetes</taxon>
        <taxon>Eurotiomycetidae</taxon>
        <taxon>Eurotiales</taxon>
        <taxon>Aspergillaceae</taxon>
        <taxon>Aspergillus</taxon>
        <taxon>Aspergillus subgen. Nidulantes</taxon>
    </lineage>
</organism>
<sequence length="422" mass="47080">MPLSGPIPTSCKVESANSSCKGELLNVISLQPPAAILQRQRQLKVSLPASPPGRCCTWNTEHAQFLRVTYTARLSGSEIVQNSDSRNVLIPFHFVIPSSIYGVDKNVYLGNGEEPLPPSLSLFSDTIHIQENLLVRGECKITYGVRARLFTNTGRYAGEAFRPVHFIPTRDLPLPPLYARDFLSEHVPSASQRIGLWHWIQRSSELAILTEEPLPLQFGWDRTVFTTLCLRLRYHNPSSPGTSSRVSSAPPPPDISLVVQTTLEAVTFFSVSPQGILPELKNAEPGLEVVKEKVLCPMQTRKLRISTWFPLAERDSKDDLGYNNVNQQHGYKGPVAWQSTASLVFTYEGNECPIPTFACTYASRRHFLSLQIRLNDHCSARYHLRVPVQIIYNSGCLPDAPESARLYEEPIADCALPPVYTA</sequence>
<dbReference type="GeneID" id="63766624"/>
<dbReference type="VEuPathDB" id="FungiDB:ASPSYDRAFT_710592"/>
<accession>A0A1L9SYP6</accession>
<dbReference type="RefSeq" id="XP_040696063.1">
    <property type="nucleotide sequence ID" value="XM_040850551.1"/>
</dbReference>
<evidence type="ECO:0000313" key="2">
    <source>
        <dbReference type="Proteomes" id="UP000184356"/>
    </source>
</evidence>
<dbReference type="OrthoDB" id="4417529at2759"/>
<reference evidence="2" key="1">
    <citation type="journal article" date="2017" name="Genome Biol.">
        <title>Comparative genomics reveals high biological diversity and specific adaptations in the industrially and medically important fungal genus Aspergillus.</title>
        <authorList>
            <person name="de Vries R.P."/>
            <person name="Riley R."/>
            <person name="Wiebenga A."/>
            <person name="Aguilar-Osorio G."/>
            <person name="Amillis S."/>
            <person name="Uchima C.A."/>
            <person name="Anderluh G."/>
            <person name="Asadollahi M."/>
            <person name="Askin M."/>
            <person name="Barry K."/>
            <person name="Battaglia E."/>
            <person name="Bayram O."/>
            <person name="Benocci T."/>
            <person name="Braus-Stromeyer S.A."/>
            <person name="Caldana C."/>
            <person name="Canovas D."/>
            <person name="Cerqueira G.C."/>
            <person name="Chen F."/>
            <person name="Chen W."/>
            <person name="Choi C."/>
            <person name="Clum A."/>
            <person name="Dos Santos R.A."/>
            <person name="Damasio A.R."/>
            <person name="Diallinas G."/>
            <person name="Emri T."/>
            <person name="Fekete E."/>
            <person name="Flipphi M."/>
            <person name="Freyberg S."/>
            <person name="Gallo A."/>
            <person name="Gournas C."/>
            <person name="Habgood R."/>
            <person name="Hainaut M."/>
            <person name="Harispe M.L."/>
            <person name="Henrissat B."/>
            <person name="Hilden K.S."/>
            <person name="Hope R."/>
            <person name="Hossain A."/>
            <person name="Karabika E."/>
            <person name="Karaffa L."/>
            <person name="Karanyi Z."/>
            <person name="Krasevec N."/>
            <person name="Kuo A."/>
            <person name="Kusch H."/>
            <person name="LaButti K."/>
            <person name="Lagendijk E.L."/>
            <person name="Lapidus A."/>
            <person name="Levasseur A."/>
            <person name="Lindquist E."/>
            <person name="Lipzen A."/>
            <person name="Logrieco A.F."/>
            <person name="MacCabe A."/>
            <person name="Maekelae M.R."/>
            <person name="Malavazi I."/>
            <person name="Melin P."/>
            <person name="Meyer V."/>
            <person name="Mielnichuk N."/>
            <person name="Miskei M."/>
            <person name="Molnar A.P."/>
            <person name="Mule G."/>
            <person name="Ngan C.Y."/>
            <person name="Orejas M."/>
            <person name="Orosz E."/>
            <person name="Ouedraogo J.P."/>
            <person name="Overkamp K.M."/>
            <person name="Park H.-S."/>
            <person name="Perrone G."/>
            <person name="Piumi F."/>
            <person name="Punt P.J."/>
            <person name="Ram A.F."/>
            <person name="Ramon A."/>
            <person name="Rauscher S."/>
            <person name="Record E."/>
            <person name="Riano-Pachon D.M."/>
            <person name="Robert V."/>
            <person name="Roehrig J."/>
            <person name="Ruller R."/>
            <person name="Salamov A."/>
            <person name="Salih N.S."/>
            <person name="Samson R.A."/>
            <person name="Sandor E."/>
            <person name="Sanguinetti M."/>
            <person name="Schuetze T."/>
            <person name="Sepcic K."/>
            <person name="Shelest E."/>
            <person name="Sherlock G."/>
            <person name="Sophianopoulou V."/>
            <person name="Squina F.M."/>
            <person name="Sun H."/>
            <person name="Susca A."/>
            <person name="Todd R.B."/>
            <person name="Tsang A."/>
            <person name="Unkles S.E."/>
            <person name="van de Wiele N."/>
            <person name="van Rossen-Uffink D."/>
            <person name="Oliveira J.V."/>
            <person name="Vesth T.C."/>
            <person name="Visser J."/>
            <person name="Yu J.-H."/>
            <person name="Zhou M."/>
            <person name="Andersen M.R."/>
            <person name="Archer D.B."/>
            <person name="Baker S.E."/>
            <person name="Benoit I."/>
            <person name="Brakhage A.A."/>
            <person name="Braus G.H."/>
            <person name="Fischer R."/>
            <person name="Frisvad J.C."/>
            <person name="Goldman G.H."/>
            <person name="Houbraken J."/>
            <person name="Oakley B."/>
            <person name="Pocsi I."/>
            <person name="Scazzocchio C."/>
            <person name="Seiboth B."/>
            <person name="vanKuyk P.A."/>
            <person name="Wortman J."/>
            <person name="Dyer P.S."/>
            <person name="Grigoriev I.V."/>
        </authorList>
    </citation>
    <scope>NUCLEOTIDE SEQUENCE [LARGE SCALE GENOMIC DNA]</scope>
    <source>
        <strain evidence="2">CBS 593.65</strain>
    </source>
</reference>
<name>A0A1L9SYP6_9EURO</name>
<protein>
    <recommendedName>
        <fullName evidence="3">Arrestin-like N-terminal domain-containing protein</fullName>
    </recommendedName>
</protein>
<evidence type="ECO:0008006" key="3">
    <source>
        <dbReference type="Google" id="ProtNLM"/>
    </source>
</evidence>
<dbReference type="EMBL" id="KV878603">
    <property type="protein sequence ID" value="OJJ52257.1"/>
    <property type="molecule type" value="Genomic_DNA"/>
</dbReference>
<dbReference type="AlphaFoldDB" id="A0A1L9SYP6"/>
<evidence type="ECO:0000313" key="1">
    <source>
        <dbReference type="EMBL" id="OJJ52257.1"/>
    </source>
</evidence>
<dbReference type="Proteomes" id="UP000184356">
    <property type="component" value="Unassembled WGS sequence"/>
</dbReference>
<gene>
    <name evidence="1" type="ORF">ASPSYDRAFT_710592</name>
</gene>
<proteinExistence type="predicted"/>